<evidence type="ECO:0000313" key="7">
    <source>
        <dbReference type="Proteomes" id="UP000012117"/>
    </source>
</evidence>
<comment type="caution">
    <text evidence="6">The sequence shown here is derived from an EMBL/GenBank/DDBJ whole genome shotgun (WGS) entry which is preliminary data.</text>
</comment>
<evidence type="ECO:0000313" key="6">
    <source>
        <dbReference type="EMBL" id="EMP06441.1"/>
    </source>
</evidence>
<dbReference type="Pfam" id="PF00155">
    <property type="entry name" value="Aminotran_1_2"/>
    <property type="match status" value="1"/>
</dbReference>
<feature type="domain" description="Aminotransferase class I/classII large" evidence="5">
    <location>
        <begin position="2"/>
        <end position="99"/>
    </location>
</feature>
<evidence type="ECO:0000256" key="4">
    <source>
        <dbReference type="ARBA" id="ARBA00022898"/>
    </source>
</evidence>
<dbReference type="PANTHER" id="PTHR42885:SF2">
    <property type="entry name" value="HISTIDINOL-PHOSPHATE AMINOTRANSFERASE"/>
    <property type="match status" value="1"/>
</dbReference>
<dbReference type="InterPro" id="IPR015421">
    <property type="entry name" value="PyrdxlP-dep_Trfase_major"/>
</dbReference>
<protein>
    <submittedName>
        <fullName evidence="6">Putative histidinol-phosphate transaminase</fullName>
    </submittedName>
</protein>
<dbReference type="Proteomes" id="UP000012117">
    <property type="component" value="Unassembled WGS sequence"/>
</dbReference>
<dbReference type="InterPro" id="IPR015424">
    <property type="entry name" value="PyrdxlP-dep_Trfase"/>
</dbReference>
<dbReference type="GO" id="GO:0030170">
    <property type="term" value="F:pyridoxal phosphate binding"/>
    <property type="evidence" value="ECO:0007669"/>
    <property type="project" value="InterPro"/>
</dbReference>
<keyword evidence="3" id="KW-0808">Transferase</keyword>
<reference evidence="6 7" key="1">
    <citation type="submission" date="2013-01" db="EMBL/GenBank/DDBJ databases">
        <authorList>
            <person name="Harkins D.M."/>
            <person name="Durkin A.S."/>
            <person name="Brinkac L.M."/>
            <person name="Haft D.H."/>
            <person name="Selengut J.D."/>
            <person name="Sanka R."/>
            <person name="DePew J."/>
            <person name="Purushe J."/>
            <person name="Picardeau M."/>
            <person name="Werts C."/>
            <person name="Goarant C."/>
            <person name="Vinetz J.M."/>
            <person name="Sutton G.G."/>
            <person name="Nierman W.C."/>
            <person name="Fouts D.E."/>
        </authorList>
    </citation>
    <scope>NUCLEOTIDE SEQUENCE [LARGE SCALE GENOMIC DNA]</scope>
    <source>
        <strain evidence="6 7">200701872</strain>
    </source>
</reference>
<dbReference type="GO" id="GO:0008483">
    <property type="term" value="F:transaminase activity"/>
    <property type="evidence" value="ECO:0007669"/>
    <property type="project" value="UniProtKB-KW"/>
</dbReference>
<organism evidence="6 7">
    <name type="scientific">Leptospira interrogans serovar Pyrogenes str. 200701872</name>
    <dbReference type="NCBI Taxonomy" id="1193029"/>
    <lineage>
        <taxon>Bacteria</taxon>
        <taxon>Pseudomonadati</taxon>
        <taxon>Spirochaetota</taxon>
        <taxon>Spirochaetia</taxon>
        <taxon>Leptospirales</taxon>
        <taxon>Leptospiraceae</taxon>
        <taxon>Leptospira</taxon>
    </lineage>
</organism>
<dbReference type="AlphaFoldDB" id="M6ZK37"/>
<dbReference type="SUPFAM" id="SSF53383">
    <property type="entry name" value="PLP-dependent transferases"/>
    <property type="match status" value="1"/>
</dbReference>
<feature type="non-terminal residue" evidence="6">
    <location>
        <position position="1"/>
    </location>
</feature>
<dbReference type="InterPro" id="IPR004839">
    <property type="entry name" value="Aminotransferase_I/II_large"/>
</dbReference>
<keyword evidence="4" id="KW-0663">Pyridoxal phosphate</keyword>
<gene>
    <name evidence="6" type="ORF">LEP1GSC124_3934</name>
</gene>
<dbReference type="PANTHER" id="PTHR42885">
    <property type="entry name" value="HISTIDINOL-PHOSPHATE AMINOTRANSFERASE-RELATED"/>
    <property type="match status" value="1"/>
</dbReference>
<evidence type="ECO:0000259" key="5">
    <source>
        <dbReference type="Pfam" id="PF00155"/>
    </source>
</evidence>
<evidence type="ECO:0000256" key="3">
    <source>
        <dbReference type="ARBA" id="ARBA00022679"/>
    </source>
</evidence>
<dbReference type="BioCyc" id="LINT1193029:G11R4-2820-MONOMER"/>
<evidence type="ECO:0000256" key="2">
    <source>
        <dbReference type="ARBA" id="ARBA00022576"/>
    </source>
</evidence>
<keyword evidence="2" id="KW-0032">Aminotransferase</keyword>
<sequence length="132" mass="15051">RCVLDQGDSVLINRITFAMYKIYALQCGAKIHSTDSVTHDLNAFLDLAKLIRPKIIFLCTPSNPAGDALSKSDVYEFLSKISLDTLVVIDAAYMEFGKKRIRINLSLRKKLPIFFRMSFILVPFLKFTDWAE</sequence>
<dbReference type="Gene3D" id="3.40.640.10">
    <property type="entry name" value="Type I PLP-dependent aspartate aminotransferase-like (Major domain)"/>
    <property type="match status" value="1"/>
</dbReference>
<accession>M6ZK37</accession>
<comment type="cofactor">
    <cofactor evidence="1">
        <name>pyridoxal 5'-phosphate</name>
        <dbReference type="ChEBI" id="CHEBI:597326"/>
    </cofactor>
</comment>
<name>M6ZK37_LEPIR</name>
<evidence type="ECO:0000256" key="1">
    <source>
        <dbReference type="ARBA" id="ARBA00001933"/>
    </source>
</evidence>
<dbReference type="EMBL" id="AKWN02000355">
    <property type="protein sequence ID" value="EMP06441.1"/>
    <property type="molecule type" value="Genomic_DNA"/>
</dbReference>
<proteinExistence type="predicted"/>